<comment type="function">
    <text evidence="8">Essential component of the vacuolar proton pump (V-ATPase), a multimeric enzyme that catalyzes the translocation of protons across the membranes. Required for assembly and activity of the V-ATPase.</text>
</comment>
<dbReference type="InterPro" id="IPR002490">
    <property type="entry name" value="V-ATPase_116kDa_su"/>
</dbReference>
<dbReference type="GO" id="GO:0033179">
    <property type="term" value="C:proton-transporting V-type ATPase, V0 domain"/>
    <property type="evidence" value="ECO:0007669"/>
    <property type="project" value="InterPro"/>
</dbReference>
<evidence type="ECO:0000313" key="10">
    <source>
        <dbReference type="Ensembl" id="ENSCSRP00000004498.1"/>
    </source>
</evidence>
<dbReference type="GO" id="GO:0016471">
    <property type="term" value="C:vacuolar proton-transporting V-type ATPase complex"/>
    <property type="evidence" value="ECO:0007669"/>
    <property type="project" value="TreeGrafter"/>
</dbReference>
<evidence type="ECO:0000256" key="1">
    <source>
        <dbReference type="ARBA" id="ARBA00004141"/>
    </source>
</evidence>
<evidence type="ECO:0000256" key="5">
    <source>
        <dbReference type="ARBA" id="ARBA00022989"/>
    </source>
</evidence>
<keyword evidence="8" id="KW-0375">Hydrogen ion transport</keyword>
<keyword evidence="11" id="KW-1185">Reference proteome</keyword>
<dbReference type="GO" id="GO:0007035">
    <property type="term" value="P:vacuolar acidification"/>
    <property type="evidence" value="ECO:0007669"/>
    <property type="project" value="TreeGrafter"/>
</dbReference>
<evidence type="ECO:0000256" key="9">
    <source>
        <dbReference type="SAM" id="Coils"/>
    </source>
</evidence>
<evidence type="ECO:0000256" key="7">
    <source>
        <dbReference type="ARBA" id="ARBA00023136"/>
    </source>
</evidence>
<keyword evidence="6 8" id="KW-0406">Ion transport</keyword>
<dbReference type="GO" id="GO:0005886">
    <property type="term" value="C:plasma membrane"/>
    <property type="evidence" value="ECO:0007669"/>
    <property type="project" value="TreeGrafter"/>
</dbReference>
<keyword evidence="5" id="KW-1133">Transmembrane helix</keyword>
<sequence>MASMFRSEEMCLTQLFLQVEAAYCCVAELGELGLVQFRDLNMNVNSFQRKFVNEVRRCESLERILFLEKLEGELQEANQNQQTLKQNFLELTELKHLLKKTQDFFEVRVLQIYTSGLLELRSTPTAVAAKLGFTAGVIKRERMVPFERLLWRACRGNIYLRYTEMDTSLEDPITVGILLLRLLPTLCAHTYTP</sequence>
<accession>A0A8C3RV89</accession>
<evidence type="ECO:0000313" key="11">
    <source>
        <dbReference type="Proteomes" id="UP000694403"/>
    </source>
</evidence>
<dbReference type="Proteomes" id="UP000694403">
    <property type="component" value="Unplaced"/>
</dbReference>
<comment type="subcellular location">
    <subcellularLocation>
        <location evidence="1">Membrane</location>
        <topology evidence="1">Multi-pass membrane protein</topology>
    </subcellularLocation>
</comment>
<keyword evidence="4" id="KW-0812">Transmembrane</keyword>
<dbReference type="PANTHER" id="PTHR11629:SF26">
    <property type="entry name" value="V-TYPE PROTON ATPASE 116 KDA SUBUNIT A 4"/>
    <property type="match status" value="1"/>
</dbReference>
<dbReference type="AlphaFoldDB" id="A0A8C3RV89"/>
<dbReference type="PANTHER" id="PTHR11629">
    <property type="entry name" value="VACUOLAR PROTON ATPASES"/>
    <property type="match status" value="1"/>
</dbReference>
<reference evidence="10" key="2">
    <citation type="submission" date="2025-09" db="UniProtKB">
        <authorList>
            <consortium name="Ensembl"/>
        </authorList>
    </citation>
    <scope>IDENTIFICATION</scope>
</reference>
<keyword evidence="7" id="KW-0472">Membrane</keyword>
<evidence type="ECO:0000256" key="2">
    <source>
        <dbReference type="ARBA" id="ARBA00009904"/>
    </source>
</evidence>
<dbReference type="GO" id="GO:0046961">
    <property type="term" value="F:proton-transporting ATPase activity, rotational mechanism"/>
    <property type="evidence" value="ECO:0007669"/>
    <property type="project" value="InterPro"/>
</dbReference>
<keyword evidence="3 8" id="KW-0813">Transport</keyword>
<dbReference type="Ensembl" id="ENSCSRT00000004645.1">
    <property type="protein sequence ID" value="ENSCSRP00000004498.1"/>
    <property type="gene ID" value="ENSCSRG00000003381.1"/>
</dbReference>
<evidence type="ECO:0000256" key="8">
    <source>
        <dbReference type="RuleBase" id="RU361189"/>
    </source>
</evidence>
<name>A0A8C3RV89_CHESE</name>
<reference evidence="10" key="1">
    <citation type="submission" date="2025-08" db="UniProtKB">
        <authorList>
            <consortium name="Ensembl"/>
        </authorList>
    </citation>
    <scope>IDENTIFICATION</scope>
</reference>
<evidence type="ECO:0000256" key="6">
    <source>
        <dbReference type="ARBA" id="ARBA00023065"/>
    </source>
</evidence>
<protein>
    <recommendedName>
        <fullName evidence="8">V-type proton ATPase subunit a</fullName>
    </recommendedName>
</protein>
<evidence type="ECO:0000256" key="3">
    <source>
        <dbReference type="ARBA" id="ARBA00022448"/>
    </source>
</evidence>
<dbReference type="GO" id="GO:0051117">
    <property type="term" value="F:ATPase binding"/>
    <property type="evidence" value="ECO:0007669"/>
    <property type="project" value="TreeGrafter"/>
</dbReference>
<proteinExistence type="inferred from homology"/>
<keyword evidence="9" id="KW-0175">Coiled coil</keyword>
<dbReference type="Pfam" id="PF01496">
    <property type="entry name" value="V_ATPase_I"/>
    <property type="match status" value="2"/>
</dbReference>
<organism evidence="10 11">
    <name type="scientific">Chelydra serpentina</name>
    <name type="common">Snapping turtle</name>
    <name type="synonym">Testudo serpentina</name>
    <dbReference type="NCBI Taxonomy" id="8475"/>
    <lineage>
        <taxon>Eukaryota</taxon>
        <taxon>Metazoa</taxon>
        <taxon>Chordata</taxon>
        <taxon>Craniata</taxon>
        <taxon>Vertebrata</taxon>
        <taxon>Euteleostomi</taxon>
        <taxon>Archelosauria</taxon>
        <taxon>Testudinata</taxon>
        <taxon>Testudines</taxon>
        <taxon>Cryptodira</taxon>
        <taxon>Durocryptodira</taxon>
        <taxon>Americhelydia</taxon>
        <taxon>Chelydroidea</taxon>
        <taxon>Chelydridae</taxon>
        <taxon>Chelydra</taxon>
    </lineage>
</organism>
<feature type="coiled-coil region" evidence="9">
    <location>
        <begin position="67"/>
        <end position="94"/>
    </location>
</feature>
<evidence type="ECO:0000256" key="4">
    <source>
        <dbReference type="ARBA" id="ARBA00022692"/>
    </source>
</evidence>
<comment type="similarity">
    <text evidence="2 8">Belongs to the V-ATPase 116 kDa subunit family.</text>
</comment>